<organism evidence="3 4">
    <name type="scientific">Parasponia andersonii</name>
    <name type="common">Sponia andersonii</name>
    <dbReference type="NCBI Taxonomy" id="3476"/>
    <lineage>
        <taxon>Eukaryota</taxon>
        <taxon>Viridiplantae</taxon>
        <taxon>Streptophyta</taxon>
        <taxon>Embryophyta</taxon>
        <taxon>Tracheophyta</taxon>
        <taxon>Spermatophyta</taxon>
        <taxon>Magnoliopsida</taxon>
        <taxon>eudicotyledons</taxon>
        <taxon>Gunneridae</taxon>
        <taxon>Pentapetalae</taxon>
        <taxon>rosids</taxon>
        <taxon>fabids</taxon>
        <taxon>Rosales</taxon>
        <taxon>Cannabaceae</taxon>
        <taxon>Parasponia</taxon>
    </lineage>
</organism>
<keyword evidence="2" id="KW-0812">Transmembrane</keyword>
<feature type="region of interest" description="Disordered" evidence="1">
    <location>
        <begin position="1"/>
        <end position="20"/>
    </location>
</feature>
<reference evidence="4" key="1">
    <citation type="submission" date="2016-06" db="EMBL/GenBank/DDBJ databases">
        <title>Parallel loss of symbiosis genes in relatives of nitrogen-fixing non-legume Parasponia.</title>
        <authorList>
            <person name="Van Velzen R."/>
            <person name="Holmer R."/>
            <person name="Bu F."/>
            <person name="Rutten L."/>
            <person name="Van Zeijl A."/>
            <person name="Liu W."/>
            <person name="Santuari L."/>
            <person name="Cao Q."/>
            <person name="Sharma T."/>
            <person name="Shen D."/>
            <person name="Roswanjaya Y."/>
            <person name="Wardhani T."/>
            <person name="Kalhor M.S."/>
            <person name="Jansen J."/>
            <person name="Van den Hoogen J."/>
            <person name="Gungor B."/>
            <person name="Hartog M."/>
            <person name="Hontelez J."/>
            <person name="Verver J."/>
            <person name="Yang W.-C."/>
            <person name="Schijlen E."/>
            <person name="Repin R."/>
            <person name="Schilthuizen M."/>
            <person name="Schranz E."/>
            <person name="Heidstra R."/>
            <person name="Miyata K."/>
            <person name="Fedorova E."/>
            <person name="Kohlen W."/>
            <person name="Bisseling T."/>
            <person name="Smit S."/>
            <person name="Geurts R."/>
        </authorList>
    </citation>
    <scope>NUCLEOTIDE SEQUENCE [LARGE SCALE GENOMIC DNA]</scope>
    <source>
        <strain evidence="4">cv. WU1-14</strain>
    </source>
</reference>
<dbReference type="EMBL" id="JXTB01000852">
    <property type="protein sequence ID" value="PON32196.1"/>
    <property type="molecule type" value="Genomic_DNA"/>
</dbReference>
<evidence type="ECO:0000313" key="4">
    <source>
        <dbReference type="Proteomes" id="UP000237105"/>
    </source>
</evidence>
<comment type="caution">
    <text evidence="3">The sequence shown here is derived from an EMBL/GenBank/DDBJ whole genome shotgun (WGS) entry which is preliminary data.</text>
</comment>
<gene>
    <name evidence="3" type="ORF">PanWU01x14_363430</name>
</gene>
<evidence type="ECO:0000313" key="3">
    <source>
        <dbReference type="EMBL" id="PON32196.1"/>
    </source>
</evidence>
<evidence type="ECO:0008006" key="5">
    <source>
        <dbReference type="Google" id="ProtNLM"/>
    </source>
</evidence>
<dbReference type="AlphaFoldDB" id="A0A2P5A6M8"/>
<protein>
    <recommendedName>
        <fullName evidence="5">Transmembrane protein</fullName>
    </recommendedName>
</protein>
<keyword evidence="2" id="KW-0472">Membrane</keyword>
<sequence length="63" mass="7027">MSTDDENMYGDGDGQGGSPPSIVVVLLVILRVGLRLGQRNVENFSEKIRIIRERRFGHMQGVL</sequence>
<keyword evidence="4" id="KW-1185">Reference proteome</keyword>
<name>A0A2P5A6M8_PARAD</name>
<evidence type="ECO:0000256" key="1">
    <source>
        <dbReference type="SAM" id="MobiDB-lite"/>
    </source>
</evidence>
<proteinExistence type="predicted"/>
<dbReference type="Proteomes" id="UP000237105">
    <property type="component" value="Unassembled WGS sequence"/>
</dbReference>
<evidence type="ECO:0000256" key="2">
    <source>
        <dbReference type="SAM" id="Phobius"/>
    </source>
</evidence>
<accession>A0A2P5A6M8</accession>
<feature type="transmembrane region" description="Helical" evidence="2">
    <location>
        <begin position="20"/>
        <end position="37"/>
    </location>
</feature>
<keyword evidence="2" id="KW-1133">Transmembrane helix</keyword>